<dbReference type="Pfam" id="PF08291">
    <property type="entry name" value="Peptidase_M15_3"/>
    <property type="match status" value="1"/>
</dbReference>
<organism evidence="2">
    <name type="scientific">marine sediment metagenome</name>
    <dbReference type="NCBI Taxonomy" id="412755"/>
    <lineage>
        <taxon>unclassified sequences</taxon>
        <taxon>metagenomes</taxon>
        <taxon>ecological metagenomes</taxon>
    </lineage>
</organism>
<proteinExistence type="predicted"/>
<dbReference type="AlphaFoldDB" id="X1HHJ2"/>
<dbReference type="EMBL" id="BARU01024786">
    <property type="protein sequence ID" value="GAH53299.1"/>
    <property type="molecule type" value="Genomic_DNA"/>
</dbReference>
<dbReference type="InterPro" id="IPR013230">
    <property type="entry name" value="Peptidase_M15A_C"/>
</dbReference>
<dbReference type="SUPFAM" id="SSF55166">
    <property type="entry name" value="Hedgehog/DD-peptidase"/>
    <property type="match status" value="1"/>
</dbReference>
<evidence type="ECO:0000259" key="1">
    <source>
        <dbReference type="Pfam" id="PF08291"/>
    </source>
</evidence>
<comment type="caution">
    <text evidence="2">The sequence shown here is derived from an EMBL/GenBank/DDBJ whole genome shotgun (WGS) entry which is preliminary data.</text>
</comment>
<accession>X1HHJ2</accession>
<dbReference type="Gene3D" id="3.30.1380.10">
    <property type="match status" value="1"/>
</dbReference>
<feature type="domain" description="Peptidase M15A C-terminal" evidence="1">
    <location>
        <begin position="3"/>
        <end position="85"/>
    </location>
</feature>
<evidence type="ECO:0000313" key="2">
    <source>
        <dbReference type="EMBL" id="GAH53299.1"/>
    </source>
</evidence>
<gene>
    <name evidence="2" type="ORF">S03H2_40023</name>
</gene>
<name>X1HHJ2_9ZZZZ</name>
<dbReference type="InterPro" id="IPR009045">
    <property type="entry name" value="Zn_M74/Hedgehog-like"/>
</dbReference>
<reference evidence="2" key="1">
    <citation type="journal article" date="2014" name="Front. Microbiol.">
        <title>High frequency of phylogenetically diverse reductive dehalogenase-homologous genes in deep subseafloor sedimentary metagenomes.</title>
        <authorList>
            <person name="Kawai M."/>
            <person name="Futagami T."/>
            <person name="Toyoda A."/>
            <person name="Takaki Y."/>
            <person name="Nishi S."/>
            <person name="Hori S."/>
            <person name="Arai W."/>
            <person name="Tsubouchi T."/>
            <person name="Morono Y."/>
            <person name="Uchiyama I."/>
            <person name="Ito T."/>
            <person name="Fujiyama A."/>
            <person name="Inagaki F."/>
            <person name="Takami H."/>
        </authorList>
    </citation>
    <scope>NUCLEOTIDE SEQUENCE</scope>
    <source>
        <strain evidence="2">Expedition CK06-06</strain>
    </source>
</reference>
<protein>
    <recommendedName>
        <fullName evidence="1">Peptidase M15A C-terminal domain-containing protein</fullName>
    </recommendedName>
</protein>
<sequence length="106" mass="12215">MLFKHFHDIRGAWGKPIPITSGYRCPDRNKAEGGGPYSVHLFGLAMDLDFEDVREVSKAAMLIKQIAPDLRIGVYKEIGTFIHIDVGYFIYPRIDEKWRKGARWYG</sequence>